<dbReference type="GO" id="GO:0051287">
    <property type="term" value="F:NAD binding"/>
    <property type="evidence" value="ECO:0007669"/>
    <property type="project" value="InterPro"/>
</dbReference>
<dbReference type="GO" id="GO:0016651">
    <property type="term" value="F:oxidoreductase activity, acting on NAD(P)H"/>
    <property type="evidence" value="ECO:0007669"/>
    <property type="project" value="InterPro"/>
</dbReference>
<dbReference type="InterPro" id="IPR029014">
    <property type="entry name" value="NiFe-Hase_large"/>
</dbReference>
<dbReference type="InterPro" id="IPR001135">
    <property type="entry name" value="NADH_Q_OxRdtase_suD"/>
</dbReference>
<dbReference type="OrthoDB" id="43567at2157"/>
<dbReference type="Proteomes" id="UP000003980">
    <property type="component" value="Unassembled WGS sequence"/>
</dbReference>
<evidence type="ECO:0000259" key="2">
    <source>
        <dbReference type="Pfam" id="PF00346"/>
    </source>
</evidence>
<accession>H2C282</accession>
<dbReference type="STRING" id="671065.MetMK1DRAFT_00008550"/>
<dbReference type="SUPFAM" id="SSF56762">
    <property type="entry name" value="HydB/Nqo4-like"/>
    <property type="match status" value="1"/>
</dbReference>
<proteinExistence type="predicted"/>
<dbReference type="AlphaFoldDB" id="H2C282"/>
<dbReference type="HOGENOM" id="CLU_057086_0_0_2"/>
<evidence type="ECO:0000313" key="4">
    <source>
        <dbReference type="Proteomes" id="UP000003980"/>
    </source>
</evidence>
<keyword evidence="4" id="KW-1185">Reference proteome</keyword>
<evidence type="ECO:0000256" key="1">
    <source>
        <dbReference type="ARBA" id="ARBA00023002"/>
    </source>
</evidence>
<dbReference type="Gene3D" id="1.10.645.10">
    <property type="entry name" value="Cytochrome-c3 Hydrogenase, chain B"/>
    <property type="match status" value="1"/>
</dbReference>
<gene>
    <name evidence="3" type="ORF">MetMK1DRAFT_00008550</name>
</gene>
<feature type="domain" description="NADH-quinone oxidoreductase subunit D" evidence="2">
    <location>
        <begin position="200"/>
        <end position="282"/>
    </location>
</feature>
<organism evidence="3 4">
    <name type="scientific">Metallosphaera yellowstonensis MK1</name>
    <dbReference type="NCBI Taxonomy" id="671065"/>
    <lineage>
        <taxon>Archaea</taxon>
        <taxon>Thermoproteota</taxon>
        <taxon>Thermoprotei</taxon>
        <taxon>Sulfolobales</taxon>
        <taxon>Sulfolobaceae</taxon>
        <taxon>Metallosphaera</taxon>
    </lineage>
</organism>
<dbReference type="GO" id="GO:0048038">
    <property type="term" value="F:quinone binding"/>
    <property type="evidence" value="ECO:0007669"/>
    <property type="project" value="InterPro"/>
</dbReference>
<dbReference type="InterPro" id="IPR052197">
    <property type="entry name" value="ComplexI_49kDa-like"/>
</dbReference>
<dbReference type="PANTHER" id="PTHR43485:SF1">
    <property type="entry name" value="FORMATE HYDROGENLYASE SUBUNIT 5-RELATED"/>
    <property type="match status" value="1"/>
</dbReference>
<reference evidence="3 4" key="1">
    <citation type="submission" date="2012-01" db="EMBL/GenBank/DDBJ databases">
        <title>Improved High-Quality Draft sequence of Metallosphaera yellowstonensis MK1.</title>
        <authorList>
            <consortium name="US DOE Joint Genome Institute"/>
            <person name="Lucas S."/>
            <person name="Han J."/>
            <person name="Cheng J.-F."/>
            <person name="Goodwin L."/>
            <person name="Pitluck S."/>
            <person name="Peters L."/>
            <person name="Teshima H."/>
            <person name="Detter J.C."/>
            <person name="Han C."/>
            <person name="Tapia R."/>
            <person name="Land M."/>
            <person name="Hauser L."/>
            <person name="Kyrpides N."/>
            <person name="Kozubal M."/>
            <person name="Macur R.E."/>
            <person name="Jay Z."/>
            <person name="Inskeep W."/>
            <person name="Woyke T."/>
        </authorList>
    </citation>
    <scope>NUCLEOTIDE SEQUENCE [LARGE SCALE GENOMIC DNA]</scope>
    <source>
        <strain evidence="3 4">MK1</strain>
    </source>
</reference>
<name>H2C282_9CREN</name>
<sequence length="369" mass="41315">MRIIGDLGSHCLTSEGLVEGPCKYSHPTIGEGGYGSFSFLYGPSAGGLLESVAFDILTYGESIEDVRALSYKTRHIKVGGLPLRDVLFKVERINVPFAASHTIAFLTAVENALGVSPPEEVVESRIAQLELERIRNNLLVIQRLAEAASFLVPTYRLLYYVEEVNRAISRSCGHRYFLGANYLGESRCQGLHLPRIDVEELRDLLSNRIFIDRLQGNGVVKEDWAIGPAARAAGFSYDARLEVPELKYRDHGFKIVTESKGDAFSRMLVRLEEIEVSLKILEGVEVKPRRFELPLREGRGIGRVESPSGDLAYMVQVEQGSIKELHLLPPSRINILLFLRSMPENIFTDFPFNWESFGIWISEAEVSIS</sequence>
<dbReference type="PANTHER" id="PTHR43485">
    <property type="entry name" value="HYDROGENASE-4 COMPONENT G"/>
    <property type="match status" value="1"/>
</dbReference>
<dbReference type="EMBL" id="JH597761">
    <property type="protein sequence ID" value="EHP70353.1"/>
    <property type="molecule type" value="Genomic_DNA"/>
</dbReference>
<dbReference type="eggNOG" id="arCOG01547">
    <property type="taxonomic scope" value="Archaea"/>
</dbReference>
<dbReference type="Pfam" id="PF00346">
    <property type="entry name" value="Complex1_49kDa"/>
    <property type="match status" value="1"/>
</dbReference>
<protein>
    <submittedName>
        <fullName evidence="3">Ni,Fe-hydrogenase III large subunit</fullName>
    </submittedName>
</protein>
<keyword evidence="1" id="KW-0560">Oxidoreductase</keyword>
<evidence type="ECO:0000313" key="3">
    <source>
        <dbReference type="EMBL" id="EHP70353.1"/>
    </source>
</evidence>
<dbReference type="RefSeq" id="WP_009071019.1">
    <property type="nucleotide sequence ID" value="NZ_JH597761.1"/>
</dbReference>